<dbReference type="PANTHER" id="PTHR31598">
    <property type="entry name" value="IQ DOMAIN-CONTAINING PROTEIN D"/>
    <property type="match status" value="1"/>
</dbReference>
<keyword evidence="10" id="KW-0175">Coiled coil</keyword>
<reference evidence="12" key="2">
    <citation type="submission" date="2025-08" db="UniProtKB">
        <authorList>
            <consortium name="RefSeq"/>
        </authorList>
    </citation>
    <scope>IDENTIFICATION</scope>
    <source>
        <strain evidence="12">MV-25-SWS-2005</strain>
        <tissue evidence="12">Whole body</tissue>
    </source>
</reference>
<keyword evidence="6" id="KW-0282">Flagellum</keyword>
<keyword evidence="7" id="KW-0969">Cilium</keyword>
<dbReference type="PANTHER" id="PTHR31598:SF1">
    <property type="entry name" value="DYNEIN REGULATORY COMPLEX PROTEIN 10"/>
    <property type="match status" value="1"/>
</dbReference>
<keyword evidence="8" id="KW-0206">Cytoskeleton</keyword>
<gene>
    <name evidence="12" type="primary">LOC4802286</name>
</gene>
<evidence type="ECO:0000256" key="4">
    <source>
        <dbReference type="ARBA" id="ARBA00021752"/>
    </source>
</evidence>
<organism evidence="11 12">
    <name type="scientific">Drosophila pseudoobscura pseudoobscura</name>
    <name type="common">Fruit fly</name>
    <dbReference type="NCBI Taxonomy" id="46245"/>
    <lineage>
        <taxon>Eukaryota</taxon>
        <taxon>Metazoa</taxon>
        <taxon>Ecdysozoa</taxon>
        <taxon>Arthropoda</taxon>
        <taxon>Hexapoda</taxon>
        <taxon>Insecta</taxon>
        <taxon>Pterygota</taxon>
        <taxon>Neoptera</taxon>
        <taxon>Endopterygota</taxon>
        <taxon>Diptera</taxon>
        <taxon>Brachycera</taxon>
        <taxon>Muscomorpha</taxon>
        <taxon>Ephydroidea</taxon>
        <taxon>Drosophilidae</taxon>
        <taxon>Drosophila</taxon>
        <taxon>Sophophora</taxon>
    </lineage>
</organism>
<evidence type="ECO:0000256" key="10">
    <source>
        <dbReference type="SAM" id="Coils"/>
    </source>
</evidence>
<evidence type="ECO:0000256" key="9">
    <source>
        <dbReference type="ARBA" id="ARBA00023273"/>
    </source>
</evidence>
<evidence type="ECO:0000256" key="6">
    <source>
        <dbReference type="ARBA" id="ARBA00022846"/>
    </source>
</evidence>
<dbReference type="RefSeq" id="XP_001359234.3">
    <property type="nucleotide sequence ID" value="XM_001359197.4"/>
</dbReference>
<dbReference type="InParanoid" id="A0A6I8UQE6"/>
<dbReference type="InterPro" id="IPR042815">
    <property type="entry name" value="DRC10"/>
</dbReference>
<evidence type="ECO:0000256" key="7">
    <source>
        <dbReference type="ARBA" id="ARBA00023069"/>
    </source>
</evidence>
<dbReference type="Proteomes" id="UP000001819">
    <property type="component" value="Chromosome 2"/>
</dbReference>
<sequence>MSMTEMLRGKKKSEEKVNAIKMAHHDFSSVRLIQIGCVLDVVAEAIERVKISMILPKLLDNPEFMAKVLKGTQYEHAVNLVESFVRRREFILKEKRPPLMDHGMIKIIDYFQRNNQMYKLFPTYYNNMREEEKKLLVAFEMLFDLAKERLYRTSADVIAQERKLHAMYLENENIKENVDILKKKIHSQKLTLKWKIAAKEAYLKKYEDMLAKKKREKNERIQNEIDKCTRIVKANQKESQEKQAELEAELEKDRHVYEKTTKKNRHQELEAREEKNKLLLQLQGLIKKYDSSIRDKMIENLDLTDQYKKLKKELDAFLVGHRQIERVYKEVVVKREDQERRARQNRILNFTMNRAASKIQKYWKKWKKELRKKEKRLKPTKGKK</sequence>
<evidence type="ECO:0000256" key="1">
    <source>
        <dbReference type="ARBA" id="ARBA00003029"/>
    </source>
</evidence>
<dbReference type="KEGG" id="dpo:4802286"/>
<name>A0A6I8UQE6_DROPS</name>
<comment type="subcellular location">
    <subcellularLocation>
        <location evidence="2">Cytoplasm</location>
        <location evidence="2">Cytoskeleton</location>
        <location evidence="2">Flagellum axoneme</location>
    </subcellularLocation>
</comment>
<comment type="similarity">
    <text evidence="3">Belongs to the DRC10 family.</text>
</comment>
<evidence type="ECO:0000256" key="5">
    <source>
        <dbReference type="ARBA" id="ARBA00022490"/>
    </source>
</evidence>
<keyword evidence="11" id="KW-1185">Reference proteome</keyword>
<protein>
    <recommendedName>
        <fullName evidence="4">Dynein regulatory complex protein 10</fullName>
    </recommendedName>
</protein>
<accession>A0A6I8UQE6</accession>
<keyword evidence="5" id="KW-0963">Cytoplasm</keyword>
<evidence type="ECO:0000256" key="8">
    <source>
        <dbReference type="ARBA" id="ARBA00023212"/>
    </source>
</evidence>
<proteinExistence type="inferred from homology"/>
<evidence type="ECO:0000256" key="3">
    <source>
        <dbReference type="ARBA" id="ARBA00009071"/>
    </source>
</evidence>
<comment type="function">
    <text evidence="1">Component of the nexin-dynein regulatory complex (N-DRC), a key regulator of ciliary/flagellar motility which maintains the alignment and integrity of the distal axoneme and regulates microtubule sliding in motile axonemes.</text>
</comment>
<evidence type="ECO:0000313" key="12">
    <source>
        <dbReference type="RefSeq" id="XP_001359234.3"/>
    </source>
</evidence>
<feature type="coiled-coil region" evidence="10">
    <location>
        <begin position="164"/>
        <end position="313"/>
    </location>
</feature>
<reference evidence="11" key="1">
    <citation type="submission" date="2024-06" db="UniProtKB">
        <authorList>
            <consortium name="RefSeq"/>
        </authorList>
    </citation>
    <scope>NUCLEOTIDE SEQUENCE [LARGE SCALE GENOMIC DNA]</scope>
    <source>
        <strain evidence="11">MV2-25</strain>
    </source>
</reference>
<keyword evidence="9" id="KW-0966">Cell projection</keyword>
<evidence type="ECO:0000256" key="2">
    <source>
        <dbReference type="ARBA" id="ARBA00004611"/>
    </source>
</evidence>
<dbReference type="AlphaFoldDB" id="A0A6I8UQE6"/>
<evidence type="ECO:0000313" key="11">
    <source>
        <dbReference type="Proteomes" id="UP000001819"/>
    </source>
</evidence>